<dbReference type="Proteomes" id="UP000477651">
    <property type="component" value="Unassembled WGS sequence"/>
</dbReference>
<evidence type="ECO:0000256" key="8">
    <source>
        <dbReference type="ARBA" id="ARBA00022989"/>
    </source>
</evidence>
<evidence type="ECO:0000256" key="6">
    <source>
        <dbReference type="ARBA" id="ARBA00022692"/>
    </source>
</evidence>
<keyword evidence="6 11" id="KW-0812">Transmembrane</keyword>
<evidence type="ECO:0000313" key="13">
    <source>
        <dbReference type="Proteomes" id="UP000477651"/>
    </source>
</evidence>
<dbReference type="AlphaFoldDB" id="A0A6L9Y392"/>
<evidence type="ECO:0000313" key="12">
    <source>
        <dbReference type="EMBL" id="NEN74763.1"/>
    </source>
</evidence>
<comment type="similarity">
    <text evidence="2">Belongs to the YajC family.</text>
</comment>
<evidence type="ECO:0000256" key="2">
    <source>
        <dbReference type="ARBA" id="ARBA00006742"/>
    </source>
</evidence>
<dbReference type="GO" id="GO:0005886">
    <property type="term" value="C:plasma membrane"/>
    <property type="evidence" value="ECO:0007669"/>
    <property type="project" value="UniProtKB-SubCell"/>
</dbReference>
<keyword evidence="4" id="KW-0813">Transport</keyword>
<dbReference type="InterPro" id="IPR003849">
    <property type="entry name" value="Preprotein_translocase_YajC"/>
</dbReference>
<keyword evidence="7" id="KW-0653">Protein transport</keyword>
<feature type="transmembrane region" description="Helical" evidence="11">
    <location>
        <begin position="20"/>
        <end position="39"/>
    </location>
</feature>
<dbReference type="SMART" id="SM01323">
    <property type="entry name" value="YajC"/>
    <property type="match status" value="1"/>
</dbReference>
<evidence type="ECO:0000256" key="4">
    <source>
        <dbReference type="ARBA" id="ARBA00022448"/>
    </source>
</evidence>
<dbReference type="Pfam" id="PF02699">
    <property type="entry name" value="YajC"/>
    <property type="match status" value="1"/>
</dbReference>
<evidence type="ECO:0000256" key="1">
    <source>
        <dbReference type="ARBA" id="ARBA00004162"/>
    </source>
</evidence>
<keyword evidence="8 11" id="KW-1133">Transmembrane helix</keyword>
<accession>A0A6L9Y392</accession>
<protein>
    <recommendedName>
        <fullName evidence="3">Sec translocon accessory complex subunit YajC</fullName>
    </recommendedName>
</protein>
<evidence type="ECO:0000256" key="3">
    <source>
        <dbReference type="ARBA" id="ARBA00014962"/>
    </source>
</evidence>
<dbReference type="EMBL" id="JAAGYR010000001">
    <property type="protein sequence ID" value="NEN74763.1"/>
    <property type="molecule type" value="Genomic_DNA"/>
</dbReference>
<name>A0A6L9Y392_9BURK</name>
<keyword evidence="9" id="KW-0811">Translocation</keyword>
<dbReference type="PRINTS" id="PR01853">
    <property type="entry name" value="YAJCTRNLCASE"/>
</dbReference>
<dbReference type="PANTHER" id="PTHR33909">
    <property type="entry name" value="SEC TRANSLOCON ACCESSORY COMPLEX SUBUNIT YAJC"/>
    <property type="match status" value="1"/>
</dbReference>
<keyword evidence="13" id="KW-1185">Reference proteome</keyword>
<proteinExistence type="inferred from homology"/>
<reference evidence="12 13" key="1">
    <citation type="submission" date="2020-02" db="EMBL/GenBank/DDBJ databases">
        <title>Pelistega sp. NLN82 were isolated from wild rodents of the Hainan Island.</title>
        <authorList>
            <person name="Niu N."/>
            <person name="Zhou J."/>
        </authorList>
    </citation>
    <scope>NUCLEOTIDE SEQUENCE [LARGE SCALE GENOMIC DNA]</scope>
    <source>
        <strain evidence="12 13">NLN82</strain>
    </source>
</reference>
<dbReference type="RefSeq" id="WP_163763583.1">
    <property type="nucleotide sequence ID" value="NZ_JAAGYR010000001.1"/>
</dbReference>
<evidence type="ECO:0000256" key="11">
    <source>
        <dbReference type="SAM" id="Phobius"/>
    </source>
</evidence>
<dbReference type="GO" id="GO:0015031">
    <property type="term" value="P:protein transport"/>
    <property type="evidence" value="ECO:0007669"/>
    <property type="project" value="UniProtKB-KW"/>
</dbReference>
<organism evidence="12 13">
    <name type="scientific">Pelistega ratti</name>
    <dbReference type="NCBI Taxonomy" id="2652177"/>
    <lineage>
        <taxon>Bacteria</taxon>
        <taxon>Pseudomonadati</taxon>
        <taxon>Pseudomonadota</taxon>
        <taxon>Betaproteobacteria</taxon>
        <taxon>Burkholderiales</taxon>
        <taxon>Alcaligenaceae</taxon>
        <taxon>Pelistega</taxon>
    </lineage>
</organism>
<dbReference type="NCBIfam" id="TIGR00739">
    <property type="entry name" value="yajC"/>
    <property type="match status" value="1"/>
</dbReference>
<evidence type="ECO:0000256" key="7">
    <source>
        <dbReference type="ARBA" id="ARBA00022927"/>
    </source>
</evidence>
<dbReference type="PANTHER" id="PTHR33909:SF1">
    <property type="entry name" value="SEC TRANSLOCON ACCESSORY COMPLEX SUBUNIT YAJC"/>
    <property type="match status" value="1"/>
</dbReference>
<evidence type="ECO:0000256" key="10">
    <source>
        <dbReference type="ARBA" id="ARBA00023136"/>
    </source>
</evidence>
<evidence type="ECO:0000256" key="5">
    <source>
        <dbReference type="ARBA" id="ARBA00022475"/>
    </source>
</evidence>
<comment type="subcellular location">
    <subcellularLocation>
        <location evidence="1">Cell membrane</location>
        <topology evidence="1">Single-pass membrane protein</topology>
    </subcellularLocation>
</comment>
<gene>
    <name evidence="12" type="primary">yajC</name>
    <name evidence="12" type="ORF">F9B74_00260</name>
</gene>
<keyword evidence="5" id="KW-1003">Cell membrane</keyword>
<comment type="caution">
    <text evidence="12">The sequence shown here is derived from an EMBL/GenBank/DDBJ whole genome shotgun (WGS) entry which is preliminary data.</text>
</comment>
<sequence>MSFTDLVSVTLNQAADAGAAGGLASFLPLILMFVVLYFLMIRPQMKRQKEHRAMVEALAKGDEVITAGGLLGKVTRVTDNYIALEINTPNSTTVEVLCQRVAVNTVLPKGTIKDL</sequence>
<keyword evidence="10 11" id="KW-0472">Membrane</keyword>
<evidence type="ECO:0000256" key="9">
    <source>
        <dbReference type="ARBA" id="ARBA00023010"/>
    </source>
</evidence>